<organism evidence="9 10">
    <name type="scientific">Baudoinia panamericana (strain UAMH 10762)</name>
    <name type="common">Angels' share fungus</name>
    <name type="synonym">Baudoinia compniacensis (strain UAMH 10762)</name>
    <dbReference type="NCBI Taxonomy" id="717646"/>
    <lineage>
        <taxon>Eukaryota</taxon>
        <taxon>Fungi</taxon>
        <taxon>Dikarya</taxon>
        <taxon>Ascomycota</taxon>
        <taxon>Pezizomycotina</taxon>
        <taxon>Dothideomycetes</taxon>
        <taxon>Dothideomycetidae</taxon>
        <taxon>Mycosphaerellales</taxon>
        <taxon>Teratosphaeriaceae</taxon>
        <taxon>Baudoinia</taxon>
    </lineage>
</organism>
<comment type="subunit">
    <text evidence="8">Component of the Mediator complex.</text>
</comment>
<comment type="subcellular location">
    <subcellularLocation>
        <location evidence="1 8">Nucleus</location>
    </subcellularLocation>
</comment>
<dbReference type="Gene3D" id="2.40.320.10">
    <property type="entry name" value="Hypothetical Protein Pfu-838710-001"/>
    <property type="match status" value="1"/>
</dbReference>
<dbReference type="eggNOG" id="ENOG502RXWG">
    <property type="taxonomic scope" value="Eukaryota"/>
</dbReference>
<gene>
    <name evidence="8" type="primary">MED18</name>
    <name evidence="9" type="ORF">BAUCODRAFT_446689</name>
</gene>
<evidence type="ECO:0000256" key="4">
    <source>
        <dbReference type="ARBA" id="ARBA00023015"/>
    </source>
</evidence>
<dbReference type="InterPro" id="IPR019095">
    <property type="entry name" value="Mediator_Med18"/>
</dbReference>
<dbReference type="GO" id="GO:0016592">
    <property type="term" value="C:mediator complex"/>
    <property type="evidence" value="ECO:0007669"/>
    <property type="project" value="InterPro"/>
</dbReference>
<accession>M2MKU9</accession>
<keyword evidence="8" id="KW-0010">Activator</keyword>
<dbReference type="STRING" id="717646.M2MKU9"/>
<evidence type="ECO:0000313" key="10">
    <source>
        <dbReference type="Proteomes" id="UP000011761"/>
    </source>
</evidence>
<protein>
    <recommendedName>
        <fullName evidence="3 8">Mediator of RNA polymerase II transcription subunit 18</fullName>
    </recommendedName>
    <alternativeName>
        <fullName evidence="7 8">Mediator complex subunit 18</fullName>
    </alternativeName>
</protein>
<evidence type="ECO:0000313" key="9">
    <source>
        <dbReference type="EMBL" id="EMC97316.1"/>
    </source>
</evidence>
<dbReference type="Pfam" id="PF09637">
    <property type="entry name" value="Med18"/>
    <property type="match status" value="1"/>
</dbReference>
<evidence type="ECO:0000256" key="5">
    <source>
        <dbReference type="ARBA" id="ARBA00023163"/>
    </source>
</evidence>
<evidence type="ECO:0000256" key="6">
    <source>
        <dbReference type="ARBA" id="ARBA00023242"/>
    </source>
</evidence>
<evidence type="ECO:0000256" key="1">
    <source>
        <dbReference type="ARBA" id="ARBA00004123"/>
    </source>
</evidence>
<reference evidence="9 10" key="1">
    <citation type="journal article" date="2012" name="PLoS Pathog.">
        <title>Diverse lifestyles and strategies of plant pathogenesis encoded in the genomes of eighteen Dothideomycetes fungi.</title>
        <authorList>
            <person name="Ohm R.A."/>
            <person name="Feau N."/>
            <person name="Henrissat B."/>
            <person name="Schoch C.L."/>
            <person name="Horwitz B.A."/>
            <person name="Barry K.W."/>
            <person name="Condon B.J."/>
            <person name="Copeland A.C."/>
            <person name="Dhillon B."/>
            <person name="Glaser F."/>
            <person name="Hesse C.N."/>
            <person name="Kosti I."/>
            <person name="LaButti K."/>
            <person name="Lindquist E.A."/>
            <person name="Lucas S."/>
            <person name="Salamov A.A."/>
            <person name="Bradshaw R.E."/>
            <person name="Ciuffetti L."/>
            <person name="Hamelin R.C."/>
            <person name="Kema G.H.J."/>
            <person name="Lawrence C."/>
            <person name="Scott J.A."/>
            <person name="Spatafora J.W."/>
            <person name="Turgeon B.G."/>
            <person name="de Wit P.J.G.M."/>
            <person name="Zhong S."/>
            <person name="Goodwin S.B."/>
            <person name="Grigoriev I.V."/>
        </authorList>
    </citation>
    <scope>NUCLEOTIDE SEQUENCE [LARGE SCALE GENOMIC DNA]</scope>
    <source>
        <strain evidence="9 10">UAMH 10762</strain>
    </source>
</reference>
<dbReference type="OrthoDB" id="5348092at2759"/>
<sequence length="236" mass="25964">MQEFTIYSQIPPARHQQVLNILAGVTAAQPVEVNEQTLIYQQAKPPPGATGGTGAKKVAPAAKKTAAQSLTFQKLIRNLTHGGNAPWLLRVEETPQPGVQNLISRSVNELVANSDVLERFREGSGWYRYVNQYLSRGYRFVLNNVVVKITQVYSVPEGTGALEPLDAPIPAMLDCKLVDPTACYLFEAYIRVDDATNTKLLEQATAELLAFKKRMEGAVDLRVPERLALDTKVKGS</sequence>
<proteinExistence type="inferred from homology"/>
<dbReference type="EMBL" id="KB445554">
    <property type="protein sequence ID" value="EMC97316.1"/>
    <property type="molecule type" value="Genomic_DNA"/>
</dbReference>
<dbReference type="GO" id="GO:0006369">
    <property type="term" value="P:termination of RNA polymerase II transcription"/>
    <property type="evidence" value="ECO:0007669"/>
    <property type="project" value="TreeGrafter"/>
</dbReference>
<evidence type="ECO:0000256" key="7">
    <source>
        <dbReference type="ARBA" id="ARBA00032012"/>
    </source>
</evidence>
<dbReference type="PANTHER" id="PTHR13321:SF2">
    <property type="entry name" value="MEDIATOR OF RNA POLYMERASE II TRANSCRIPTION SUBUNIT 18"/>
    <property type="match status" value="1"/>
</dbReference>
<keyword evidence="4 8" id="KW-0805">Transcription regulation</keyword>
<keyword evidence="5 8" id="KW-0804">Transcription</keyword>
<keyword evidence="10" id="KW-1185">Reference proteome</keyword>
<dbReference type="GO" id="GO:0006357">
    <property type="term" value="P:regulation of transcription by RNA polymerase II"/>
    <property type="evidence" value="ECO:0007669"/>
    <property type="project" value="InterPro"/>
</dbReference>
<dbReference type="PANTHER" id="PTHR13321">
    <property type="entry name" value="MEDIATOR OF RNA POLYMERASE II TRANSCRIPTION, SUBUNIT 18"/>
    <property type="match status" value="1"/>
</dbReference>
<dbReference type="GeneID" id="19114418"/>
<dbReference type="RefSeq" id="XP_007675754.1">
    <property type="nucleotide sequence ID" value="XM_007677564.1"/>
</dbReference>
<dbReference type="OMA" id="PVHQHHE"/>
<dbReference type="Proteomes" id="UP000011761">
    <property type="component" value="Unassembled WGS sequence"/>
</dbReference>
<comment type="function">
    <text evidence="8">Component of the Mediator complex, a coactivator involved in the regulated transcription of nearly all RNA polymerase II-dependent genes. Mediator functions as a bridge to convey information from gene-specific regulatory proteins to the basal RNA polymerase II transcription machinery. Mediator is recruited to promoters by direct interactions with regulatory proteins and serves as a scaffold for the assembly of a functional preinitiation complex with RNA polymerase II and the general transcription factors.</text>
</comment>
<evidence type="ECO:0000256" key="2">
    <source>
        <dbReference type="ARBA" id="ARBA00009814"/>
    </source>
</evidence>
<dbReference type="HOGENOM" id="CLU_084516_0_0_1"/>
<evidence type="ECO:0000256" key="8">
    <source>
        <dbReference type="RuleBase" id="RU364150"/>
    </source>
</evidence>
<keyword evidence="6 8" id="KW-0539">Nucleus</keyword>
<comment type="similarity">
    <text evidence="2 8">Belongs to the Mediator complex subunit 18 family.</text>
</comment>
<dbReference type="AlphaFoldDB" id="M2MKU9"/>
<dbReference type="GO" id="GO:0003712">
    <property type="term" value="F:transcription coregulator activity"/>
    <property type="evidence" value="ECO:0007669"/>
    <property type="project" value="InterPro"/>
</dbReference>
<dbReference type="KEGG" id="bcom:BAUCODRAFT_446689"/>
<evidence type="ECO:0000256" key="3">
    <source>
        <dbReference type="ARBA" id="ARBA00019612"/>
    </source>
</evidence>
<dbReference type="GO" id="GO:0070847">
    <property type="term" value="C:core mediator complex"/>
    <property type="evidence" value="ECO:0007669"/>
    <property type="project" value="TreeGrafter"/>
</dbReference>
<name>M2MKU9_BAUPA</name>